<accession>A0A183DXT0</accession>
<dbReference type="Proteomes" id="UP000271098">
    <property type="component" value="Unassembled WGS sequence"/>
</dbReference>
<reference evidence="1 2" key="2">
    <citation type="submission" date="2018-11" db="EMBL/GenBank/DDBJ databases">
        <authorList>
            <consortium name="Pathogen Informatics"/>
        </authorList>
    </citation>
    <scope>NUCLEOTIDE SEQUENCE [LARGE SCALE GENOMIC DNA]</scope>
</reference>
<name>A0A183DXT0_9BILA</name>
<evidence type="ECO:0000313" key="3">
    <source>
        <dbReference type="WBParaSite" id="GPUH_0001353601-mRNA-1"/>
    </source>
</evidence>
<proteinExistence type="predicted"/>
<evidence type="ECO:0000313" key="2">
    <source>
        <dbReference type="Proteomes" id="UP000271098"/>
    </source>
</evidence>
<reference evidence="3" key="1">
    <citation type="submission" date="2016-06" db="UniProtKB">
        <authorList>
            <consortium name="WormBaseParasite"/>
        </authorList>
    </citation>
    <scope>IDENTIFICATION</scope>
</reference>
<gene>
    <name evidence="1" type="ORF">GPUH_LOCUS13521</name>
</gene>
<dbReference type="WBParaSite" id="GPUH_0001353601-mRNA-1">
    <property type="protein sequence ID" value="GPUH_0001353601-mRNA-1"/>
    <property type="gene ID" value="GPUH_0001353601"/>
</dbReference>
<organism evidence="3">
    <name type="scientific">Gongylonema pulchrum</name>
    <dbReference type="NCBI Taxonomy" id="637853"/>
    <lineage>
        <taxon>Eukaryota</taxon>
        <taxon>Metazoa</taxon>
        <taxon>Ecdysozoa</taxon>
        <taxon>Nematoda</taxon>
        <taxon>Chromadorea</taxon>
        <taxon>Rhabditida</taxon>
        <taxon>Spirurina</taxon>
        <taxon>Spiruromorpha</taxon>
        <taxon>Spiruroidea</taxon>
        <taxon>Gongylonematidae</taxon>
        <taxon>Gongylonema</taxon>
    </lineage>
</organism>
<dbReference type="AlphaFoldDB" id="A0A183DXT0"/>
<keyword evidence="2" id="KW-1185">Reference proteome</keyword>
<dbReference type="EMBL" id="UYRT01080299">
    <property type="protein sequence ID" value="VDN22459.1"/>
    <property type="molecule type" value="Genomic_DNA"/>
</dbReference>
<evidence type="ECO:0000313" key="1">
    <source>
        <dbReference type="EMBL" id="VDN22459.1"/>
    </source>
</evidence>
<protein>
    <submittedName>
        <fullName evidence="3">Transposase</fullName>
    </submittedName>
</protein>
<sequence>MVVMRGEVVTLQVEQLLNENEYGDTIRKLKRGAQVSPYWTENDKLWMTSTDDKVQAVVSQAHDSGSA</sequence>